<reference evidence="1" key="1">
    <citation type="submission" date="2022-07" db="EMBL/GenBank/DDBJ databases">
        <title>The genome of Lyophyllum shimeji provides insight into the initial evolution of ectomycorrhizal fungal genome.</title>
        <authorList>
            <person name="Kobayashi Y."/>
            <person name="Shibata T."/>
            <person name="Hirakawa H."/>
            <person name="Shigenobu S."/>
            <person name="Nishiyama T."/>
            <person name="Yamada A."/>
            <person name="Hasebe M."/>
            <person name="Kawaguchi M."/>
        </authorList>
    </citation>
    <scope>NUCLEOTIDE SEQUENCE</scope>
    <source>
        <strain evidence="1">AT787</strain>
    </source>
</reference>
<evidence type="ECO:0000313" key="2">
    <source>
        <dbReference type="Proteomes" id="UP001063166"/>
    </source>
</evidence>
<sequence>MTFEHGQDPNEHYWLYFTTLNEEKVTLDVGMFTFNPCLCVPAQPYFEHIPVPNPPGSSAPAYFRSHEKARTVPDIVTTAQEFTVLRNTALEAAIASSSGLDWQAIDEFMGEVSGKKRSIVEQRFVKVLQ</sequence>
<evidence type="ECO:0000313" key="1">
    <source>
        <dbReference type="EMBL" id="GLB38664.1"/>
    </source>
</evidence>
<keyword evidence="2" id="KW-1185">Reference proteome</keyword>
<dbReference type="OrthoDB" id="341421at2759"/>
<proteinExistence type="predicted"/>
<organism evidence="1 2">
    <name type="scientific">Lyophyllum shimeji</name>
    <name type="common">Hon-shimeji</name>
    <name type="synonym">Tricholoma shimeji</name>
    <dbReference type="NCBI Taxonomy" id="47721"/>
    <lineage>
        <taxon>Eukaryota</taxon>
        <taxon>Fungi</taxon>
        <taxon>Dikarya</taxon>
        <taxon>Basidiomycota</taxon>
        <taxon>Agaricomycotina</taxon>
        <taxon>Agaricomycetes</taxon>
        <taxon>Agaricomycetidae</taxon>
        <taxon>Agaricales</taxon>
        <taxon>Tricholomatineae</taxon>
        <taxon>Lyophyllaceae</taxon>
        <taxon>Lyophyllum</taxon>
    </lineage>
</organism>
<dbReference type="AlphaFoldDB" id="A0A9P3UKZ0"/>
<dbReference type="Proteomes" id="UP001063166">
    <property type="component" value="Unassembled WGS sequence"/>
</dbReference>
<gene>
    <name evidence="1" type="ORF">LshimejAT787_0505290</name>
</gene>
<dbReference type="EMBL" id="BRPK01000005">
    <property type="protein sequence ID" value="GLB38664.1"/>
    <property type="molecule type" value="Genomic_DNA"/>
</dbReference>
<comment type="caution">
    <text evidence="1">The sequence shown here is derived from an EMBL/GenBank/DDBJ whole genome shotgun (WGS) entry which is preliminary data.</text>
</comment>
<name>A0A9P3UKZ0_LYOSH</name>
<protein>
    <submittedName>
        <fullName evidence="1">Uncharacterized protein</fullName>
    </submittedName>
</protein>
<accession>A0A9P3UKZ0</accession>